<reference evidence="4" key="1">
    <citation type="submission" date="2016-06" db="UniProtKB">
        <authorList>
            <consortium name="WormBaseParasite"/>
        </authorList>
    </citation>
    <scope>IDENTIFICATION</scope>
</reference>
<dbReference type="WBParaSite" id="GPUH_0001588501-mRNA-1">
    <property type="protein sequence ID" value="GPUH_0001588501-mRNA-1"/>
    <property type="gene ID" value="GPUH_0001588501"/>
</dbReference>
<dbReference type="OrthoDB" id="5830821at2759"/>
<sequence length="228" mass="23348">MDVPRCKPAPVPSVAGIGRKIAVVEVGLPDTDSWVDLASPPSRASVVSGGDNGSIILVDGDGAVVGTDTSAALASGGGGTGSPFSRLSIAVRYHIRSSQGRHSTGLGQRSKRTVEWLESYNSRPELHLGGPSPVQTEQSTPPNSLALGLDMGDLVSENDEISMASDDNRAYMCTCRKIPGGGPFEIVENGFWMYGSSSPGGGGGGGRRALLLCLVTNLVTLAIGVAIG</sequence>
<proteinExistence type="predicted"/>
<protein>
    <submittedName>
        <fullName evidence="2 4">Uncharacterized protein</fullName>
    </submittedName>
</protein>
<name>A0A183E4H2_9BILA</name>
<dbReference type="EMBL" id="UYRT01083010">
    <property type="protein sequence ID" value="VDN26823.1"/>
    <property type="molecule type" value="Genomic_DNA"/>
</dbReference>
<feature type="region of interest" description="Disordered" evidence="1">
    <location>
        <begin position="124"/>
        <end position="143"/>
    </location>
</feature>
<gene>
    <name evidence="2" type="ORF">GPUH_LOCUS15863</name>
</gene>
<evidence type="ECO:0000313" key="2">
    <source>
        <dbReference type="EMBL" id="VDN26823.1"/>
    </source>
</evidence>
<evidence type="ECO:0000313" key="4">
    <source>
        <dbReference type="WBParaSite" id="GPUH_0001588501-mRNA-1"/>
    </source>
</evidence>
<dbReference type="Proteomes" id="UP000271098">
    <property type="component" value="Unassembled WGS sequence"/>
</dbReference>
<reference evidence="2 3" key="2">
    <citation type="submission" date="2018-11" db="EMBL/GenBank/DDBJ databases">
        <authorList>
            <consortium name="Pathogen Informatics"/>
        </authorList>
    </citation>
    <scope>NUCLEOTIDE SEQUENCE [LARGE SCALE GENOMIC DNA]</scope>
</reference>
<dbReference type="AlphaFoldDB" id="A0A183E4H2"/>
<organism evidence="4">
    <name type="scientific">Gongylonema pulchrum</name>
    <dbReference type="NCBI Taxonomy" id="637853"/>
    <lineage>
        <taxon>Eukaryota</taxon>
        <taxon>Metazoa</taxon>
        <taxon>Ecdysozoa</taxon>
        <taxon>Nematoda</taxon>
        <taxon>Chromadorea</taxon>
        <taxon>Rhabditida</taxon>
        <taxon>Spirurina</taxon>
        <taxon>Spiruromorpha</taxon>
        <taxon>Spiruroidea</taxon>
        <taxon>Gongylonematidae</taxon>
        <taxon>Gongylonema</taxon>
    </lineage>
</organism>
<feature type="compositionally biased region" description="Polar residues" evidence="1">
    <location>
        <begin position="133"/>
        <end position="143"/>
    </location>
</feature>
<accession>A0A183E4H2</accession>
<evidence type="ECO:0000313" key="3">
    <source>
        <dbReference type="Proteomes" id="UP000271098"/>
    </source>
</evidence>
<evidence type="ECO:0000256" key="1">
    <source>
        <dbReference type="SAM" id="MobiDB-lite"/>
    </source>
</evidence>
<keyword evidence="3" id="KW-1185">Reference proteome</keyword>